<feature type="compositionally biased region" description="Basic and acidic residues" evidence="1">
    <location>
        <begin position="120"/>
        <end position="132"/>
    </location>
</feature>
<evidence type="ECO:0000256" key="1">
    <source>
        <dbReference type="SAM" id="MobiDB-lite"/>
    </source>
</evidence>
<feature type="compositionally biased region" description="Polar residues" evidence="1">
    <location>
        <begin position="17"/>
        <end position="29"/>
    </location>
</feature>
<comment type="caution">
    <text evidence="2">The sequence shown here is derived from an EMBL/GenBank/DDBJ whole genome shotgun (WGS) entry which is preliminary data.</text>
</comment>
<protein>
    <submittedName>
        <fullName evidence="2">Uncharacterized protein</fullName>
    </submittedName>
</protein>
<sequence length="167" mass="19153">MTQLEELKSLSKPQMGGDTNNQPNNQQFKPRNDLPPFSQRHVPYAPVQNIPKPYFKCYYCLEEGHSVNRCNYLFDDQNKKLVSTQGGGFLFPNWQRVPTDGKIFPKKLVEEFAKEPEEITKKRKEDEAKEALPKPNQMSIIKLKKDDSATAIEKVETWGVGQPPTIS</sequence>
<name>A0A9Q3FFC5_9BASI</name>
<gene>
    <name evidence="2" type="ORF">O181_078728</name>
</gene>
<dbReference type="AlphaFoldDB" id="A0A9Q3FFC5"/>
<accession>A0A9Q3FFC5</accession>
<feature type="region of interest" description="Disordered" evidence="1">
    <location>
        <begin position="120"/>
        <end position="139"/>
    </location>
</feature>
<evidence type="ECO:0000313" key="2">
    <source>
        <dbReference type="EMBL" id="MBW0539013.1"/>
    </source>
</evidence>
<organism evidence="2 3">
    <name type="scientific">Austropuccinia psidii MF-1</name>
    <dbReference type="NCBI Taxonomy" id="1389203"/>
    <lineage>
        <taxon>Eukaryota</taxon>
        <taxon>Fungi</taxon>
        <taxon>Dikarya</taxon>
        <taxon>Basidiomycota</taxon>
        <taxon>Pucciniomycotina</taxon>
        <taxon>Pucciniomycetes</taxon>
        <taxon>Pucciniales</taxon>
        <taxon>Sphaerophragmiaceae</taxon>
        <taxon>Austropuccinia</taxon>
    </lineage>
</organism>
<dbReference type="EMBL" id="AVOT02043604">
    <property type="protein sequence ID" value="MBW0539013.1"/>
    <property type="molecule type" value="Genomic_DNA"/>
</dbReference>
<evidence type="ECO:0000313" key="3">
    <source>
        <dbReference type="Proteomes" id="UP000765509"/>
    </source>
</evidence>
<feature type="region of interest" description="Disordered" evidence="1">
    <location>
        <begin position="1"/>
        <end position="41"/>
    </location>
</feature>
<keyword evidence="3" id="KW-1185">Reference proteome</keyword>
<dbReference type="OrthoDB" id="2504984at2759"/>
<dbReference type="Proteomes" id="UP000765509">
    <property type="component" value="Unassembled WGS sequence"/>
</dbReference>
<reference evidence="2" key="1">
    <citation type="submission" date="2021-03" db="EMBL/GenBank/DDBJ databases">
        <title>Draft genome sequence of rust myrtle Austropuccinia psidii MF-1, a brazilian biotype.</title>
        <authorList>
            <person name="Quecine M.C."/>
            <person name="Pachon D.M.R."/>
            <person name="Bonatelli M.L."/>
            <person name="Correr F.H."/>
            <person name="Franceschini L.M."/>
            <person name="Leite T.F."/>
            <person name="Margarido G.R.A."/>
            <person name="Almeida C.A."/>
            <person name="Ferrarezi J.A."/>
            <person name="Labate C.A."/>
        </authorList>
    </citation>
    <scope>NUCLEOTIDE SEQUENCE</scope>
    <source>
        <strain evidence="2">MF-1</strain>
    </source>
</reference>
<proteinExistence type="predicted"/>